<evidence type="ECO:0000313" key="5">
    <source>
        <dbReference type="Proteomes" id="UP000593892"/>
    </source>
</evidence>
<dbReference type="RefSeq" id="WP_194450945.1">
    <property type="nucleotide sequence ID" value="NZ_CP063849.1"/>
</dbReference>
<keyword evidence="2" id="KW-1133">Transmembrane helix</keyword>
<sequence>MPYLFGNAQHVGRREYQQDAFGFSNPFDEAFTAHAGLLAVVADGMGGLEHGEAASRAAVQGFLDAYRLKTPEESIAQALDRGVHGAQQAVLAVQRQLLLEMQCGTTLVATVWFQNQLQWVAVGDSALYLCRQGQWTRLNDLHTYGRHLDSRAAFGEITREQAQADPQREALTSYLGINELTEIDRSIRPITVVEGDWVLLSSDGLYKSLSLLEVPEALQGSIQERCDKLLSAVLSRNLHEQDNVTVVALAYDPGRVPVTVAPKVEAAAPPAPSGIADTQLASPLTVAPVPLAQAAAAPPLTLTRKRSRVPLAALLLVLVLAGGYFVFRTTCCTPPPVVAAPPKPVIVNPNPPDHSPPEPPKPNQLRPPK</sequence>
<dbReference type="Pfam" id="PF13672">
    <property type="entry name" value="PP2C_2"/>
    <property type="match status" value="1"/>
</dbReference>
<feature type="domain" description="PPM-type phosphatase" evidence="3">
    <location>
        <begin position="2"/>
        <end position="251"/>
    </location>
</feature>
<dbReference type="Proteomes" id="UP000593892">
    <property type="component" value="Chromosome"/>
</dbReference>
<dbReference type="SMART" id="SM00332">
    <property type="entry name" value="PP2Cc"/>
    <property type="match status" value="1"/>
</dbReference>
<dbReference type="KEGG" id="pfer:IRI77_04820"/>
<feature type="region of interest" description="Disordered" evidence="1">
    <location>
        <begin position="340"/>
        <end position="369"/>
    </location>
</feature>
<dbReference type="InterPro" id="IPR036457">
    <property type="entry name" value="PPM-type-like_dom_sf"/>
</dbReference>
<keyword evidence="2" id="KW-0812">Transmembrane</keyword>
<keyword evidence="2" id="KW-0472">Membrane</keyword>
<keyword evidence="5" id="KW-1185">Reference proteome</keyword>
<dbReference type="SMART" id="SM00331">
    <property type="entry name" value="PP2C_SIG"/>
    <property type="match status" value="1"/>
</dbReference>
<protein>
    <submittedName>
        <fullName evidence="4">Serine/threonine-protein phosphatase</fullName>
    </submittedName>
</protein>
<reference evidence="4 5" key="1">
    <citation type="submission" date="2020-10" db="EMBL/GenBank/DDBJ databases">
        <title>Complete genome sequence of Paludibaculum fermentans P105T, a facultatively anaerobic acidobacterium capable of dissimilatory Fe(III) reduction.</title>
        <authorList>
            <person name="Dedysh S.N."/>
            <person name="Beletsky A.V."/>
            <person name="Kulichevskaya I.S."/>
            <person name="Mardanov A.V."/>
            <person name="Ravin N.V."/>
        </authorList>
    </citation>
    <scope>NUCLEOTIDE SEQUENCE [LARGE SCALE GENOMIC DNA]</scope>
    <source>
        <strain evidence="4 5">P105</strain>
    </source>
</reference>
<evidence type="ECO:0000313" key="4">
    <source>
        <dbReference type="EMBL" id="QOY89283.1"/>
    </source>
</evidence>
<evidence type="ECO:0000256" key="2">
    <source>
        <dbReference type="SAM" id="Phobius"/>
    </source>
</evidence>
<dbReference type="Gene3D" id="3.60.40.10">
    <property type="entry name" value="PPM-type phosphatase domain"/>
    <property type="match status" value="1"/>
</dbReference>
<dbReference type="EMBL" id="CP063849">
    <property type="protein sequence ID" value="QOY89283.1"/>
    <property type="molecule type" value="Genomic_DNA"/>
</dbReference>
<organism evidence="4 5">
    <name type="scientific">Paludibaculum fermentans</name>
    <dbReference type="NCBI Taxonomy" id="1473598"/>
    <lineage>
        <taxon>Bacteria</taxon>
        <taxon>Pseudomonadati</taxon>
        <taxon>Acidobacteriota</taxon>
        <taxon>Terriglobia</taxon>
        <taxon>Bryobacterales</taxon>
        <taxon>Bryobacteraceae</taxon>
        <taxon>Paludibaculum</taxon>
    </lineage>
</organism>
<dbReference type="InterPro" id="IPR001932">
    <property type="entry name" value="PPM-type_phosphatase-like_dom"/>
</dbReference>
<accession>A0A7S7NT04</accession>
<feature type="transmembrane region" description="Helical" evidence="2">
    <location>
        <begin position="309"/>
        <end position="327"/>
    </location>
</feature>
<gene>
    <name evidence="4" type="ORF">IRI77_04820</name>
</gene>
<dbReference type="PROSITE" id="PS51746">
    <property type="entry name" value="PPM_2"/>
    <property type="match status" value="1"/>
</dbReference>
<dbReference type="CDD" id="cd00143">
    <property type="entry name" value="PP2Cc"/>
    <property type="match status" value="1"/>
</dbReference>
<evidence type="ECO:0000256" key="1">
    <source>
        <dbReference type="SAM" id="MobiDB-lite"/>
    </source>
</evidence>
<dbReference type="SUPFAM" id="SSF81606">
    <property type="entry name" value="PP2C-like"/>
    <property type="match status" value="1"/>
</dbReference>
<proteinExistence type="predicted"/>
<dbReference type="AlphaFoldDB" id="A0A7S7NT04"/>
<name>A0A7S7NT04_PALFE</name>
<evidence type="ECO:0000259" key="3">
    <source>
        <dbReference type="PROSITE" id="PS51746"/>
    </source>
</evidence>